<dbReference type="Gene3D" id="1.20.1060.20">
    <property type="match status" value="1"/>
</dbReference>
<comment type="subcellular location">
    <subcellularLocation>
        <location evidence="6">Cytoplasm</location>
    </subcellularLocation>
</comment>
<comment type="function">
    <text evidence="6">Required for chromosome condensation and partitioning.</text>
</comment>
<organism evidence="9 10">
    <name type="scientific">Microbulbifer agarilyticus</name>
    <dbReference type="NCBI Taxonomy" id="260552"/>
    <lineage>
        <taxon>Bacteria</taxon>
        <taxon>Pseudomonadati</taxon>
        <taxon>Pseudomonadota</taxon>
        <taxon>Gammaproteobacteria</taxon>
        <taxon>Cellvibrionales</taxon>
        <taxon>Microbulbiferaceae</taxon>
        <taxon>Microbulbifer</taxon>
    </lineage>
</organism>
<dbReference type="InterPro" id="IPR010935">
    <property type="entry name" value="SMC_hinge"/>
</dbReference>
<keyword evidence="5 6" id="KW-0238">DNA-binding</keyword>
<dbReference type="AlphaFoldDB" id="A0A1Q2M3Q0"/>
<comment type="subunit">
    <text evidence="6">Homodimer.</text>
</comment>
<dbReference type="KEGG" id="maga:Mag101_06695"/>
<dbReference type="GO" id="GO:0005694">
    <property type="term" value="C:chromosome"/>
    <property type="evidence" value="ECO:0007669"/>
    <property type="project" value="InterPro"/>
</dbReference>
<dbReference type="Gene3D" id="3.30.70.1620">
    <property type="match status" value="1"/>
</dbReference>
<evidence type="ECO:0000256" key="2">
    <source>
        <dbReference type="ARBA" id="ARBA00022741"/>
    </source>
</evidence>
<evidence type="ECO:0000256" key="7">
    <source>
        <dbReference type="SAM" id="MobiDB-lite"/>
    </source>
</evidence>
<dbReference type="SUPFAM" id="SSF52540">
    <property type="entry name" value="P-loop containing nucleoside triphosphate hydrolases"/>
    <property type="match status" value="1"/>
</dbReference>
<comment type="similarity">
    <text evidence="6">Belongs to the SMC family.</text>
</comment>
<dbReference type="Gene3D" id="1.20.5.1160">
    <property type="entry name" value="Vasodilator-stimulated phosphoprotein"/>
    <property type="match status" value="1"/>
</dbReference>
<dbReference type="NCBIfam" id="TIGR02168">
    <property type="entry name" value="SMC_prok_B"/>
    <property type="match status" value="1"/>
</dbReference>
<dbReference type="GO" id="GO:0007059">
    <property type="term" value="P:chromosome segregation"/>
    <property type="evidence" value="ECO:0007669"/>
    <property type="project" value="UniProtKB-UniRule"/>
</dbReference>
<dbReference type="GO" id="GO:0016887">
    <property type="term" value="F:ATP hydrolysis activity"/>
    <property type="evidence" value="ECO:0007669"/>
    <property type="project" value="InterPro"/>
</dbReference>
<dbReference type="GO" id="GO:0030261">
    <property type="term" value="P:chromosome condensation"/>
    <property type="evidence" value="ECO:0007669"/>
    <property type="project" value="InterPro"/>
</dbReference>
<dbReference type="InterPro" id="IPR003395">
    <property type="entry name" value="RecF/RecN/SMC_N"/>
</dbReference>
<feature type="domain" description="SMC hinge" evidence="8">
    <location>
        <begin position="520"/>
        <end position="620"/>
    </location>
</feature>
<evidence type="ECO:0000313" key="10">
    <source>
        <dbReference type="Proteomes" id="UP000188219"/>
    </source>
</evidence>
<name>A0A1Q2M3Q0_9GAMM</name>
<evidence type="ECO:0000256" key="4">
    <source>
        <dbReference type="ARBA" id="ARBA00023054"/>
    </source>
</evidence>
<dbReference type="Proteomes" id="UP000188219">
    <property type="component" value="Chromosome"/>
</dbReference>
<feature type="coiled-coil region" evidence="6">
    <location>
        <begin position="398"/>
        <end position="486"/>
    </location>
</feature>
<dbReference type="HAMAP" id="MF_01894">
    <property type="entry name" value="Smc_prok"/>
    <property type="match status" value="1"/>
</dbReference>
<feature type="coiled-coil region" evidence="6">
    <location>
        <begin position="170"/>
        <end position="257"/>
    </location>
</feature>
<dbReference type="Pfam" id="PF02463">
    <property type="entry name" value="SMC_N"/>
    <property type="match status" value="1"/>
</dbReference>
<dbReference type="GO" id="GO:0006260">
    <property type="term" value="P:DNA replication"/>
    <property type="evidence" value="ECO:0007669"/>
    <property type="project" value="UniProtKB-UniRule"/>
</dbReference>
<dbReference type="GO" id="GO:0005737">
    <property type="term" value="C:cytoplasm"/>
    <property type="evidence" value="ECO:0007669"/>
    <property type="project" value="UniProtKB-SubCell"/>
</dbReference>
<feature type="compositionally biased region" description="Low complexity" evidence="7">
    <location>
        <begin position="682"/>
        <end position="698"/>
    </location>
</feature>
<dbReference type="SMART" id="SM00968">
    <property type="entry name" value="SMC_hinge"/>
    <property type="match status" value="1"/>
</dbReference>
<evidence type="ECO:0000256" key="5">
    <source>
        <dbReference type="ARBA" id="ARBA00023125"/>
    </source>
</evidence>
<dbReference type="OrthoDB" id="9808768at2"/>
<dbReference type="Gene3D" id="3.40.50.300">
    <property type="entry name" value="P-loop containing nucleotide triphosphate hydrolases"/>
    <property type="match status" value="2"/>
</dbReference>
<protein>
    <recommendedName>
        <fullName evidence="6">Chromosome partition protein Smc</fullName>
    </recommendedName>
</protein>
<dbReference type="RefSeq" id="WP_077402494.1">
    <property type="nucleotide sequence ID" value="NZ_CP019650.1"/>
</dbReference>
<evidence type="ECO:0000259" key="8">
    <source>
        <dbReference type="SMART" id="SM00968"/>
    </source>
</evidence>
<accession>A0A1Q2M3Q0</accession>
<dbReference type="PANTHER" id="PTHR43977">
    <property type="entry name" value="STRUCTURAL MAINTENANCE OF CHROMOSOMES PROTEIN 3"/>
    <property type="match status" value="1"/>
</dbReference>
<keyword evidence="1 6" id="KW-0963">Cytoplasm</keyword>
<keyword evidence="2 6" id="KW-0547">Nucleotide-binding</keyword>
<reference evidence="9" key="1">
    <citation type="submission" date="2017-02" db="EMBL/GenBank/DDBJ databases">
        <title>Genome of Microbulbifer agarilyticus GP101.</title>
        <authorList>
            <person name="Jung J."/>
            <person name="Bae S.S."/>
            <person name="Baek K."/>
        </authorList>
    </citation>
    <scope>NUCLEOTIDE SEQUENCE [LARGE SCALE GENOMIC DNA]</scope>
    <source>
        <strain evidence="9">GP101</strain>
    </source>
</reference>
<dbReference type="InterPro" id="IPR027417">
    <property type="entry name" value="P-loop_NTPase"/>
</dbReference>
<evidence type="ECO:0000256" key="3">
    <source>
        <dbReference type="ARBA" id="ARBA00022840"/>
    </source>
</evidence>
<dbReference type="GO" id="GO:0005524">
    <property type="term" value="F:ATP binding"/>
    <property type="evidence" value="ECO:0007669"/>
    <property type="project" value="UniProtKB-UniRule"/>
</dbReference>
<gene>
    <name evidence="6" type="primary">smc</name>
    <name evidence="9" type="ORF">Mag101_06695</name>
</gene>
<evidence type="ECO:0000256" key="1">
    <source>
        <dbReference type="ARBA" id="ARBA00022490"/>
    </source>
</evidence>
<dbReference type="InterPro" id="IPR036277">
    <property type="entry name" value="SMC_hinge_sf"/>
</dbReference>
<dbReference type="PIRSF" id="PIRSF005719">
    <property type="entry name" value="SMC"/>
    <property type="match status" value="1"/>
</dbReference>
<dbReference type="STRING" id="260552.Mag101_06695"/>
<evidence type="ECO:0000256" key="6">
    <source>
        <dbReference type="HAMAP-Rule" id="MF_01894"/>
    </source>
</evidence>
<dbReference type="GO" id="GO:0007062">
    <property type="term" value="P:sister chromatid cohesion"/>
    <property type="evidence" value="ECO:0007669"/>
    <property type="project" value="InterPro"/>
</dbReference>
<dbReference type="InterPro" id="IPR024704">
    <property type="entry name" value="SMC"/>
</dbReference>
<proteinExistence type="inferred from homology"/>
<dbReference type="Pfam" id="PF06470">
    <property type="entry name" value="SMC_hinge"/>
    <property type="match status" value="1"/>
</dbReference>
<feature type="binding site" evidence="6">
    <location>
        <begin position="32"/>
        <end position="39"/>
    </location>
    <ligand>
        <name>ATP</name>
        <dbReference type="ChEBI" id="CHEBI:30616"/>
    </ligand>
</feature>
<dbReference type="EMBL" id="CP019650">
    <property type="protein sequence ID" value="AQQ67355.1"/>
    <property type="molecule type" value="Genomic_DNA"/>
</dbReference>
<feature type="coiled-coil region" evidence="6">
    <location>
        <begin position="985"/>
        <end position="1012"/>
    </location>
</feature>
<dbReference type="CDD" id="cd03278">
    <property type="entry name" value="ABC_SMC_barmotin"/>
    <property type="match status" value="2"/>
</dbReference>
<keyword evidence="3 6" id="KW-0067">ATP-binding</keyword>
<feature type="coiled-coil region" evidence="6">
    <location>
        <begin position="300"/>
        <end position="327"/>
    </location>
</feature>
<comment type="domain">
    <text evidence="6">Contains large globular domains required for ATP hydrolysis at each terminus and a third globular domain forming a flexible hinge near the middle of the molecule. These domains are separated by coiled-coil structures.</text>
</comment>
<keyword evidence="4 6" id="KW-0175">Coiled coil</keyword>
<feature type="region of interest" description="Disordered" evidence="7">
    <location>
        <begin position="682"/>
        <end position="707"/>
    </location>
</feature>
<dbReference type="eggNOG" id="COG1196">
    <property type="taxonomic scope" value="Bacteria"/>
</dbReference>
<sequence>MRLKCIKLAGFKSFVDPTTVYFPSNLSAVVGPNGCGKSNTIDAVRWVMGESSAKNLRGDSMTDVIFNGSSGRKPVGQASIELVFDNSAGKLTGEYAAFSEISVKRKVTRDGQNNYYLNGEKCRRRDVTDLFLGTGLGPRSYAIIEQGMISKLIEAKPEELRVFIEEAAGISKYKERRRDTENRMRRTKENLERLTDIRDELDRQLARLERQSAAAEKYSRFKEEERTHKAHLQGLKYKDLDDQAKGKQQQIGELELTVEELVTRQVGFDTGIEEQRVAYHEFSDAFNEVQGRFYSIGADIARLEQSISHARERNASLQSDFARTEQEHSESVALLAADQEKAEEFDVELEVITPDLEMVQAAEEESAQTLLTAEDEMREWQNAWDQFNQGASGSRQRAEVQQSRIQHLETSAQRLQDRITKLQLERESLSVSEDEIELEEQNEELAELEMQLEELRESTAQQVEELSDLRRKETELAADLDKERLQLQTSRGRQASLEALQQAAMGQGKNVASWLEQNNLQGRPRLAEQISASAGWETAVETVLGAQLQAVCVDQIESLQQTLSSFDGGQAVFVDGRSAPAAVSGALPKLADVIDGPASLAGLIDGIYTAEDLNSALSQRDQLKASESIVTRDGLWVGPNWLKVSRGGDAESGVLARKQELENLEAELEACEARIEELSAQREQQLSSTSQLESSIEQGRNNTEQLNRRVGDLRSQLSAQRARQEQMDERRRRIEAEISEVKEQKELEAESISEARMVLQEAVEAMSDDTDRRETLLAKREELREALDAARQRAREDKDRAHELAMREQSVRTQKVSLERTLQVLREQVERLQERREQLLRQMEDAQDPSQDFQAELEDKLGQRIEVETELGEARKKMEEVESTLRNHEQERHKVESALQGVRAQLEQQRLAAQTLETQRNGLVEQLEEAGHELDALLEELPEELTMDAVQQDIELVAARISRLGPINLAAIDEYKQESERKFYLDSQFNDLNDALETLENAIRRIDKETRTRFKETFDQVNGGLQELFPKVFGGGHAYLELTGDDLLDTGIAIMARPPGKRNSTIHLLSGGEKALTAIALVFSIFRLNPAPFCMLDEVDAPLDDANVGRYARMVKEMSEHVQFIYITHNKIAMEMANQLLGVTMHEPGVSRLVSVDVEEAAELASA</sequence>
<dbReference type="InterPro" id="IPR011890">
    <property type="entry name" value="SMC_prok"/>
</dbReference>
<evidence type="ECO:0000313" key="9">
    <source>
        <dbReference type="EMBL" id="AQQ67355.1"/>
    </source>
</evidence>
<dbReference type="GO" id="GO:0003677">
    <property type="term" value="F:DNA binding"/>
    <property type="evidence" value="ECO:0007669"/>
    <property type="project" value="UniProtKB-UniRule"/>
</dbReference>
<dbReference type="SUPFAM" id="SSF75553">
    <property type="entry name" value="Smc hinge domain"/>
    <property type="match status" value="1"/>
</dbReference>
<keyword evidence="10" id="KW-1185">Reference proteome</keyword>